<organism evidence="2 3">
    <name type="scientific">Panicum hallii var. hallii</name>
    <dbReference type="NCBI Taxonomy" id="1504633"/>
    <lineage>
        <taxon>Eukaryota</taxon>
        <taxon>Viridiplantae</taxon>
        <taxon>Streptophyta</taxon>
        <taxon>Embryophyta</taxon>
        <taxon>Tracheophyta</taxon>
        <taxon>Spermatophyta</taxon>
        <taxon>Magnoliopsida</taxon>
        <taxon>Liliopsida</taxon>
        <taxon>Poales</taxon>
        <taxon>Poaceae</taxon>
        <taxon>PACMAD clade</taxon>
        <taxon>Panicoideae</taxon>
        <taxon>Panicodae</taxon>
        <taxon>Paniceae</taxon>
        <taxon>Panicinae</taxon>
        <taxon>Panicum</taxon>
        <taxon>Panicum sect. Panicum</taxon>
    </lineage>
</organism>
<evidence type="ECO:0000313" key="2">
    <source>
        <dbReference type="EMBL" id="PUZ75553.1"/>
    </source>
</evidence>
<dbReference type="EMBL" id="CM009749">
    <property type="protein sequence ID" value="PUZ75553.1"/>
    <property type="molecule type" value="Genomic_DNA"/>
</dbReference>
<protein>
    <submittedName>
        <fullName evidence="2">Uncharacterized protein</fullName>
    </submittedName>
</protein>
<evidence type="ECO:0000256" key="1">
    <source>
        <dbReference type="SAM" id="MobiDB-lite"/>
    </source>
</evidence>
<name>A0A2T7F643_9POAL</name>
<feature type="compositionally biased region" description="Basic and acidic residues" evidence="1">
    <location>
        <begin position="96"/>
        <end position="111"/>
    </location>
</feature>
<dbReference type="AlphaFoldDB" id="A0A2T7F643"/>
<evidence type="ECO:0000313" key="3">
    <source>
        <dbReference type="Proteomes" id="UP000244336"/>
    </source>
</evidence>
<dbReference type="Gramene" id="PUZ75553">
    <property type="protein sequence ID" value="PUZ75553"/>
    <property type="gene ID" value="GQ55_1G183700"/>
</dbReference>
<proteinExistence type="predicted"/>
<sequence>MRLRSNPTPPLQIERLRTSGRALAAAGAWTRRRAAALRRRTRVRALPASIRGMAGTGREREARGSDFGGSGAAMRAVAAERRRRAARERRRARAAAGERDRGEREAGEDPYHTGTSSRGLNDGGSRRGGGTAAARGARRRRARELGFRAAGHRGG</sequence>
<dbReference type="Proteomes" id="UP000244336">
    <property type="component" value="Chromosome 1"/>
</dbReference>
<feature type="compositionally biased region" description="Basic residues" evidence="1">
    <location>
        <begin position="81"/>
        <end position="93"/>
    </location>
</feature>
<reference evidence="2 3" key="1">
    <citation type="submission" date="2018-04" db="EMBL/GenBank/DDBJ databases">
        <title>WGS assembly of Panicum hallii var. hallii HAL2.</title>
        <authorList>
            <person name="Lovell J."/>
            <person name="Jenkins J."/>
            <person name="Lowry D."/>
            <person name="Mamidi S."/>
            <person name="Sreedasyam A."/>
            <person name="Weng X."/>
            <person name="Barry K."/>
            <person name="Bonette J."/>
            <person name="Campitelli B."/>
            <person name="Daum C."/>
            <person name="Gordon S."/>
            <person name="Gould B."/>
            <person name="Lipzen A."/>
            <person name="MacQueen A."/>
            <person name="Palacio-Mejia J."/>
            <person name="Plott C."/>
            <person name="Shakirov E."/>
            <person name="Shu S."/>
            <person name="Yoshinaga Y."/>
            <person name="Zane M."/>
            <person name="Rokhsar D."/>
            <person name="Grimwood J."/>
            <person name="Schmutz J."/>
            <person name="Juenger T."/>
        </authorList>
    </citation>
    <scope>NUCLEOTIDE SEQUENCE [LARGE SCALE GENOMIC DNA]</scope>
    <source>
        <strain evidence="3">cv. HAL2</strain>
    </source>
</reference>
<gene>
    <name evidence="2" type="ORF">GQ55_1G183700</name>
</gene>
<feature type="region of interest" description="Disordered" evidence="1">
    <location>
        <begin position="48"/>
        <end position="155"/>
    </location>
</feature>
<keyword evidence="3" id="KW-1185">Reference proteome</keyword>
<accession>A0A2T7F643</accession>